<dbReference type="Gene3D" id="3.40.50.150">
    <property type="entry name" value="Vaccinia Virus protein VP39"/>
    <property type="match status" value="1"/>
</dbReference>
<dbReference type="GO" id="GO:0032259">
    <property type="term" value="P:methylation"/>
    <property type="evidence" value="ECO:0007669"/>
    <property type="project" value="UniProtKB-KW"/>
</dbReference>
<reference evidence="2 3" key="1">
    <citation type="submission" date="2019-07" db="EMBL/GenBank/DDBJ databases">
        <title>Novel species isolated from glacier.</title>
        <authorList>
            <person name="Liu Q."/>
            <person name="Xin Y.-H."/>
        </authorList>
    </citation>
    <scope>NUCLEOTIDE SEQUENCE [LARGE SCALE GENOMIC DNA]</scope>
    <source>
        <strain evidence="2 3">LB1R16</strain>
    </source>
</reference>
<proteinExistence type="predicted"/>
<feature type="domain" description="Methyltransferase" evidence="1">
    <location>
        <begin position="59"/>
        <end position="142"/>
    </location>
</feature>
<dbReference type="OrthoDB" id="9800454at2"/>
<organism evidence="2 3">
    <name type="scientific">Glacieibacterium frigidum</name>
    <dbReference type="NCBI Taxonomy" id="2593303"/>
    <lineage>
        <taxon>Bacteria</taxon>
        <taxon>Pseudomonadati</taxon>
        <taxon>Pseudomonadota</taxon>
        <taxon>Alphaproteobacteria</taxon>
        <taxon>Sphingomonadales</taxon>
        <taxon>Sphingosinicellaceae</taxon>
        <taxon>Glacieibacterium</taxon>
    </lineage>
</organism>
<evidence type="ECO:0000259" key="1">
    <source>
        <dbReference type="Pfam" id="PF13649"/>
    </source>
</evidence>
<dbReference type="SUPFAM" id="SSF53335">
    <property type="entry name" value="S-adenosyl-L-methionine-dependent methyltransferases"/>
    <property type="match status" value="1"/>
</dbReference>
<evidence type="ECO:0000313" key="2">
    <source>
        <dbReference type="EMBL" id="TRW14922.1"/>
    </source>
</evidence>
<keyword evidence="2" id="KW-0489">Methyltransferase</keyword>
<dbReference type="Proteomes" id="UP000317894">
    <property type="component" value="Unassembled WGS sequence"/>
</dbReference>
<gene>
    <name evidence="2" type="ORF">FMM06_14765</name>
</gene>
<dbReference type="EMBL" id="VJWA01000002">
    <property type="protein sequence ID" value="TRW14922.1"/>
    <property type="molecule type" value="Genomic_DNA"/>
</dbReference>
<dbReference type="AlphaFoldDB" id="A0A552U9N0"/>
<name>A0A552U9N0_9SPHN</name>
<dbReference type="CDD" id="cd02440">
    <property type="entry name" value="AdoMet_MTases"/>
    <property type="match status" value="1"/>
</dbReference>
<comment type="caution">
    <text evidence="2">The sequence shown here is derived from an EMBL/GenBank/DDBJ whole genome shotgun (WGS) entry which is preliminary data.</text>
</comment>
<dbReference type="InterPro" id="IPR029063">
    <property type="entry name" value="SAM-dependent_MTases_sf"/>
</dbReference>
<dbReference type="GO" id="GO:0008168">
    <property type="term" value="F:methyltransferase activity"/>
    <property type="evidence" value="ECO:0007669"/>
    <property type="project" value="UniProtKB-KW"/>
</dbReference>
<dbReference type="InterPro" id="IPR041698">
    <property type="entry name" value="Methyltransf_25"/>
</dbReference>
<keyword evidence="3" id="KW-1185">Reference proteome</keyword>
<sequence>MTLAARAATPEWMDADDVDPATFAAVMHDLARVNTVTRARPPTLDWLARATADGRPFSVLDVGFGDGDMLRAIHARFGERARLTGIDINPRSKPAATAATPGGGIDYRTGDAFALTERFDFIISSLTAHHMDDAGVIEFLRWMEASSVKGWFVNDLHRHWIAWRGFSALAWAARWHDFVRHDGAVSVTRAFRRADWERLLSAAGVAKDVVTIRWHLPFRLCVGRRK</sequence>
<evidence type="ECO:0000313" key="3">
    <source>
        <dbReference type="Proteomes" id="UP000317894"/>
    </source>
</evidence>
<keyword evidence="2" id="KW-0808">Transferase</keyword>
<dbReference type="RefSeq" id="WP_144335092.1">
    <property type="nucleotide sequence ID" value="NZ_VJWA01000002.1"/>
</dbReference>
<protein>
    <submittedName>
        <fullName evidence="2">Methyltransferase domain-containing protein</fullName>
    </submittedName>
</protein>
<dbReference type="Pfam" id="PF13649">
    <property type="entry name" value="Methyltransf_25"/>
    <property type="match status" value="1"/>
</dbReference>
<accession>A0A552U9N0</accession>